<evidence type="ECO:0000313" key="24">
    <source>
        <dbReference type="Ensembl" id="ENSORLP00000031834.1"/>
    </source>
</evidence>
<dbReference type="InterPro" id="IPR041588">
    <property type="entry name" value="Integrase_H2C2"/>
</dbReference>
<dbReference type="Pfam" id="PF17919">
    <property type="entry name" value="RT_RNaseH_2"/>
    <property type="match status" value="1"/>
</dbReference>
<dbReference type="GO" id="GO:0046872">
    <property type="term" value="F:metal ion binding"/>
    <property type="evidence" value="ECO:0007669"/>
    <property type="project" value="UniProtKB-KW"/>
</dbReference>
<dbReference type="PANTHER" id="PTHR37984">
    <property type="entry name" value="PROTEIN CBG26694"/>
    <property type="match status" value="1"/>
</dbReference>
<dbReference type="CDD" id="cd09274">
    <property type="entry name" value="RNase_HI_RT_Ty3"/>
    <property type="match status" value="1"/>
</dbReference>
<dbReference type="InterPro" id="IPR056924">
    <property type="entry name" value="SH3_Tf2-1"/>
</dbReference>
<dbReference type="InterPro" id="IPR023780">
    <property type="entry name" value="Chromo_domain"/>
</dbReference>
<dbReference type="GO" id="GO:0004190">
    <property type="term" value="F:aspartic-type endopeptidase activity"/>
    <property type="evidence" value="ECO:0007669"/>
    <property type="project" value="UniProtKB-KW"/>
</dbReference>
<evidence type="ECO:0000256" key="1">
    <source>
        <dbReference type="ARBA" id="ARBA00004123"/>
    </source>
</evidence>
<dbReference type="GO" id="GO:0005634">
    <property type="term" value="C:nucleus"/>
    <property type="evidence" value="ECO:0007669"/>
    <property type="project" value="UniProtKB-SubCell"/>
</dbReference>
<dbReference type="PROSITE" id="PS50013">
    <property type="entry name" value="CHROMO_2"/>
    <property type="match status" value="1"/>
</dbReference>
<dbReference type="GO" id="GO:0003887">
    <property type="term" value="F:DNA-directed DNA polymerase activity"/>
    <property type="evidence" value="ECO:0007669"/>
    <property type="project" value="UniProtKB-KW"/>
</dbReference>
<keyword evidence="7" id="KW-0540">Nuclease</keyword>
<dbReference type="Pfam" id="PF17921">
    <property type="entry name" value="Integrase_H2C2"/>
    <property type="match status" value="1"/>
</dbReference>
<dbReference type="Proteomes" id="UP000001038">
    <property type="component" value="Chromosome 22"/>
</dbReference>
<evidence type="ECO:0000256" key="17">
    <source>
        <dbReference type="ARBA" id="ARBA00023172"/>
    </source>
</evidence>
<dbReference type="EC" id="3.1.26.4" evidence="3"/>
<dbReference type="Pfam" id="PF13650">
    <property type="entry name" value="Asp_protease_2"/>
    <property type="match status" value="1"/>
</dbReference>
<keyword evidence="13" id="KW-0229">DNA integration</keyword>
<evidence type="ECO:0000256" key="16">
    <source>
        <dbReference type="ARBA" id="ARBA00023125"/>
    </source>
</evidence>
<accession>A0A3B3HJB4</accession>
<dbReference type="InterPro" id="IPR016197">
    <property type="entry name" value="Chromo-like_dom_sf"/>
</dbReference>
<evidence type="ECO:0000256" key="10">
    <source>
        <dbReference type="ARBA" id="ARBA00022759"/>
    </source>
</evidence>
<dbReference type="FunFam" id="3.10.20.370:FF:000003">
    <property type="entry name" value="Transposon Tf2-6 polyprotein"/>
    <property type="match status" value="1"/>
</dbReference>
<keyword evidence="9" id="KW-0064">Aspartyl protease</keyword>
<keyword evidence="17" id="KW-0233">DNA recombination</keyword>
<dbReference type="InterPro" id="IPR001584">
    <property type="entry name" value="Integrase_cat-core"/>
</dbReference>
<evidence type="ECO:0000256" key="11">
    <source>
        <dbReference type="ARBA" id="ARBA00022801"/>
    </source>
</evidence>
<evidence type="ECO:0000256" key="7">
    <source>
        <dbReference type="ARBA" id="ARBA00022722"/>
    </source>
</evidence>
<reference evidence="24" key="3">
    <citation type="submission" date="2025-09" db="UniProtKB">
        <authorList>
            <consortium name="Ensembl"/>
        </authorList>
    </citation>
    <scope>IDENTIFICATION</scope>
    <source>
        <strain evidence="24">Hd-rR</strain>
    </source>
</reference>
<dbReference type="Ensembl" id="ENSORLT00000035312.1">
    <property type="protein sequence ID" value="ENSORLP00000031834.1"/>
    <property type="gene ID" value="ENSORLG00000030436.1"/>
</dbReference>
<keyword evidence="12" id="KW-0460">Magnesium</keyword>
<evidence type="ECO:0000256" key="2">
    <source>
        <dbReference type="ARBA" id="ARBA00010879"/>
    </source>
</evidence>
<evidence type="ECO:0000259" key="23">
    <source>
        <dbReference type="PROSITE" id="PS50994"/>
    </source>
</evidence>
<dbReference type="Gene3D" id="2.40.50.40">
    <property type="match status" value="1"/>
</dbReference>
<dbReference type="Pfam" id="PF00078">
    <property type="entry name" value="RVT_1"/>
    <property type="match status" value="1"/>
</dbReference>
<dbReference type="GO" id="GO:0003964">
    <property type="term" value="F:RNA-directed DNA polymerase activity"/>
    <property type="evidence" value="ECO:0007669"/>
    <property type="project" value="UniProtKB-KW"/>
</dbReference>
<keyword evidence="10" id="KW-0255">Endonuclease</keyword>
<evidence type="ECO:0000256" key="20">
    <source>
        <dbReference type="SAM" id="MobiDB-lite"/>
    </source>
</evidence>
<dbReference type="InterPro" id="IPR036397">
    <property type="entry name" value="RNaseH_sf"/>
</dbReference>
<organism evidence="24 25">
    <name type="scientific">Oryzias latipes</name>
    <name type="common">Japanese rice fish</name>
    <name type="synonym">Japanese killifish</name>
    <dbReference type="NCBI Taxonomy" id="8090"/>
    <lineage>
        <taxon>Eukaryota</taxon>
        <taxon>Metazoa</taxon>
        <taxon>Chordata</taxon>
        <taxon>Craniata</taxon>
        <taxon>Vertebrata</taxon>
        <taxon>Euteleostomi</taxon>
        <taxon>Actinopterygii</taxon>
        <taxon>Neopterygii</taxon>
        <taxon>Teleostei</taxon>
        <taxon>Neoteleostei</taxon>
        <taxon>Acanthomorphata</taxon>
        <taxon>Ovalentaria</taxon>
        <taxon>Atherinomorphae</taxon>
        <taxon>Beloniformes</taxon>
        <taxon>Adrianichthyidae</taxon>
        <taxon>Oryziinae</taxon>
        <taxon>Oryzias</taxon>
    </lineage>
</organism>
<keyword evidence="8" id="KW-0479">Metal-binding</keyword>
<dbReference type="Pfam" id="PF24626">
    <property type="entry name" value="SH3_Tf2-1"/>
    <property type="match status" value="1"/>
</dbReference>
<keyword evidence="4" id="KW-0645">Protease</keyword>
<dbReference type="AlphaFoldDB" id="A0A3B3HJB4"/>
<evidence type="ECO:0000313" key="25">
    <source>
        <dbReference type="Proteomes" id="UP000001038"/>
    </source>
</evidence>
<evidence type="ECO:0000256" key="6">
    <source>
        <dbReference type="ARBA" id="ARBA00022695"/>
    </source>
</evidence>
<proteinExistence type="inferred from homology"/>
<reference evidence="24" key="2">
    <citation type="submission" date="2025-08" db="UniProtKB">
        <authorList>
            <consortium name="Ensembl"/>
        </authorList>
    </citation>
    <scope>IDENTIFICATION</scope>
    <source>
        <strain evidence="24">Hd-rR</strain>
    </source>
</reference>
<dbReference type="Pfam" id="PF00665">
    <property type="entry name" value="rve"/>
    <property type="match status" value="1"/>
</dbReference>
<feature type="region of interest" description="Disordered" evidence="20">
    <location>
        <begin position="1078"/>
        <end position="1131"/>
    </location>
</feature>
<dbReference type="PROSITE" id="PS50878">
    <property type="entry name" value="RT_POL"/>
    <property type="match status" value="1"/>
</dbReference>
<dbReference type="PANTHER" id="PTHR37984:SF5">
    <property type="entry name" value="PROTEIN NYNRIN-LIKE"/>
    <property type="match status" value="1"/>
</dbReference>
<dbReference type="Gene3D" id="2.40.70.10">
    <property type="entry name" value="Acid Proteases"/>
    <property type="match status" value="1"/>
</dbReference>
<evidence type="ECO:0000256" key="5">
    <source>
        <dbReference type="ARBA" id="ARBA00022679"/>
    </source>
</evidence>
<dbReference type="CDD" id="cd01647">
    <property type="entry name" value="RT_LTR"/>
    <property type="match status" value="1"/>
</dbReference>
<reference evidence="24 25" key="1">
    <citation type="journal article" date="2007" name="Nature">
        <title>The medaka draft genome and insights into vertebrate genome evolution.</title>
        <authorList>
            <person name="Kasahara M."/>
            <person name="Naruse K."/>
            <person name="Sasaki S."/>
            <person name="Nakatani Y."/>
            <person name="Qu W."/>
            <person name="Ahsan B."/>
            <person name="Yamada T."/>
            <person name="Nagayasu Y."/>
            <person name="Doi K."/>
            <person name="Kasai Y."/>
            <person name="Jindo T."/>
            <person name="Kobayashi D."/>
            <person name="Shimada A."/>
            <person name="Toyoda A."/>
            <person name="Kuroki Y."/>
            <person name="Fujiyama A."/>
            <person name="Sasaki T."/>
            <person name="Shimizu A."/>
            <person name="Asakawa S."/>
            <person name="Shimizu N."/>
            <person name="Hashimoto S."/>
            <person name="Yang J."/>
            <person name="Lee Y."/>
            <person name="Matsushima K."/>
            <person name="Sugano S."/>
            <person name="Sakaizumi M."/>
            <person name="Narita T."/>
            <person name="Ohishi K."/>
            <person name="Haga S."/>
            <person name="Ohta F."/>
            <person name="Nomoto H."/>
            <person name="Nogata K."/>
            <person name="Morishita T."/>
            <person name="Endo T."/>
            <person name="Shin-I T."/>
            <person name="Takeda H."/>
            <person name="Morishita S."/>
            <person name="Kohara Y."/>
        </authorList>
    </citation>
    <scope>NUCLEOTIDE SEQUENCE [LARGE SCALE GENOMIC DNA]</scope>
    <source>
        <strain evidence="24 25">Hd-rR</strain>
    </source>
</reference>
<feature type="domain" description="Reverse transcriptase" evidence="22">
    <location>
        <begin position="207"/>
        <end position="386"/>
    </location>
</feature>
<dbReference type="Gene3D" id="1.10.340.70">
    <property type="match status" value="1"/>
</dbReference>
<dbReference type="Gene3D" id="3.30.70.270">
    <property type="match status" value="2"/>
</dbReference>
<feature type="region of interest" description="Disordered" evidence="20">
    <location>
        <begin position="1001"/>
        <end position="1020"/>
    </location>
</feature>
<dbReference type="Pfam" id="PF00385">
    <property type="entry name" value="Chromo"/>
    <property type="match status" value="1"/>
</dbReference>
<protein>
    <recommendedName>
        <fullName evidence="19">Gypsy retrotransposon integrase-like protein 1</fullName>
        <ecNumber evidence="3">3.1.26.4</ecNumber>
    </recommendedName>
</protein>
<dbReference type="InParanoid" id="A0A3B3HJB4"/>
<dbReference type="GeneTree" id="ENSGT01060000248608"/>
<dbReference type="InterPro" id="IPR043502">
    <property type="entry name" value="DNA/RNA_pol_sf"/>
</dbReference>
<dbReference type="InterPro" id="IPR012337">
    <property type="entry name" value="RNaseH-like_sf"/>
</dbReference>
<evidence type="ECO:0000256" key="14">
    <source>
        <dbReference type="ARBA" id="ARBA00022918"/>
    </source>
</evidence>
<keyword evidence="14" id="KW-0695">RNA-directed DNA polymerase</keyword>
<comment type="similarity">
    <text evidence="2">Belongs to the beta type-B retroviral polymerase family. HERV class-II K(HML-2) pol subfamily.</text>
</comment>
<evidence type="ECO:0000256" key="15">
    <source>
        <dbReference type="ARBA" id="ARBA00022932"/>
    </source>
</evidence>
<name>A0A3B3HJB4_ORYLA</name>
<keyword evidence="6" id="KW-0548">Nucleotidyltransferase</keyword>
<evidence type="ECO:0000256" key="9">
    <source>
        <dbReference type="ARBA" id="ARBA00022750"/>
    </source>
</evidence>
<dbReference type="InterPro" id="IPR000953">
    <property type="entry name" value="Chromo/chromo_shadow_dom"/>
</dbReference>
<evidence type="ECO:0000259" key="22">
    <source>
        <dbReference type="PROSITE" id="PS50878"/>
    </source>
</evidence>
<dbReference type="InterPro" id="IPR043128">
    <property type="entry name" value="Rev_trsase/Diguanyl_cyclase"/>
</dbReference>
<evidence type="ECO:0000256" key="4">
    <source>
        <dbReference type="ARBA" id="ARBA00022670"/>
    </source>
</evidence>
<evidence type="ECO:0000256" key="3">
    <source>
        <dbReference type="ARBA" id="ARBA00012180"/>
    </source>
</evidence>
<dbReference type="SUPFAM" id="SSF56672">
    <property type="entry name" value="DNA/RNA polymerases"/>
    <property type="match status" value="1"/>
</dbReference>
<dbReference type="GO" id="GO:0015074">
    <property type="term" value="P:DNA integration"/>
    <property type="evidence" value="ECO:0007669"/>
    <property type="project" value="UniProtKB-KW"/>
</dbReference>
<comment type="subcellular location">
    <subcellularLocation>
        <location evidence="1">Nucleus</location>
    </subcellularLocation>
</comment>
<dbReference type="FunFam" id="3.30.420.10:FF:000032">
    <property type="entry name" value="Retrovirus-related Pol polyprotein from transposon 297-like Protein"/>
    <property type="match status" value="1"/>
</dbReference>
<dbReference type="InterPro" id="IPR041577">
    <property type="entry name" value="RT_RNaseH_2"/>
</dbReference>
<dbReference type="SUPFAM" id="SSF54160">
    <property type="entry name" value="Chromo domain-like"/>
    <property type="match status" value="1"/>
</dbReference>
<feature type="compositionally biased region" description="Basic residues" evidence="20">
    <location>
        <begin position="1121"/>
        <end position="1131"/>
    </location>
</feature>
<dbReference type="GO" id="GO:0006310">
    <property type="term" value="P:DNA recombination"/>
    <property type="evidence" value="ECO:0007669"/>
    <property type="project" value="UniProtKB-KW"/>
</dbReference>
<feature type="domain" description="Integrase catalytic" evidence="23">
    <location>
        <begin position="724"/>
        <end position="883"/>
    </location>
</feature>
<dbReference type="InterPro" id="IPR050951">
    <property type="entry name" value="Retrovirus_Pol_polyprotein"/>
</dbReference>
<keyword evidence="18" id="KW-0511">Multifunctional enzyme</keyword>
<dbReference type="InterPro" id="IPR000477">
    <property type="entry name" value="RT_dom"/>
</dbReference>
<dbReference type="CDD" id="cd00303">
    <property type="entry name" value="retropepsin_like"/>
    <property type="match status" value="1"/>
</dbReference>
<evidence type="ECO:0000256" key="19">
    <source>
        <dbReference type="ARBA" id="ARBA00039658"/>
    </source>
</evidence>
<keyword evidence="16" id="KW-0238">DNA-binding</keyword>
<feature type="compositionally biased region" description="Pro residues" evidence="20">
    <location>
        <begin position="1006"/>
        <end position="1016"/>
    </location>
</feature>
<dbReference type="GO" id="GO:0004523">
    <property type="term" value="F:RNA-DNA hybrid ribonuclease activity"/>
    <property type="evidence" value="ECO:0007669"/>
    <property type="project" value="UniProtKB-EC"/>
</dbReference>
<sequence length="1131" mass="126553">MPVKFPSINHVHECYALIDSGAEHSLIDSGLDRQLGLPVESLDAPVKAAGLGGKLLSKITSRTEPIQLITSGNHREYHQFFITDSPQTPVILGYSWLQLHNPQINWSTSRITNWSTYCMANCLHSALPTTVSIKLPENESIDLAKVPSCYHDLRSVFSKSKACALPPHRPYDCAIELLNGASLPKGKLYNLSGPEKLSMENYIQEALSLGHIRPSSSPAGAGFFFVEKKDGSLRPCIDYRELNQITVKDKYSLPLLNSVFDSVQGATIFTKLDLRNAYHLVRVREGDEWKTAINTPLGHFEYLVMPFGLTNAPAIFQRLVNDVLRDYLNRFVFIYLDDILVYSNSPTEHRHHVRLVLERLLENQLFVKAEKCEFHADSVSLLGYILEAGKIKPDPAKIQAVSEWSIPETRKKLQQFLGFSNFYRRFIRNYSQIAAPLTRLTSVKVPYVWNTAADSAFTRLKELFTSAPILIQPDIHKQFTVEVDASDSGVGAVLSQRDPTSGKLKPCAFFSKKLNPAERNYDVGNRELLAIKLALEEWRHWLEGAEQPFVVWTEHKNLAYLRSAKRLNSRQARWCLFFDRFKFTITYRPGSKNGKSDALSCKFCTSDDNTTLPIIPDSFFVGNLTWDVETQLLQVQGEKPESVTCPPGTLFVQDRLRSDVITWGHSSKVACHGGVRRTLALLRRRFFWPSMDTDVHQYIAACTTCARAKTSNSPPAGHLLPLPAPHRPWSHIAMDFVTGLPPSHGFTVILTVVDRFSKAVQFIPLHQLPSATETANLLVNHVFRHHGIPADIVSDRGPQFTSQVWTAFCSALGASVSLTSGYHPQSNGQAERANQELEATLRCLAAQNPEDWSDYLVWVEYAHNNHPASATGMSPFEASLGYSPPLFPSQELDLAVPSVQLHLQRCQDVWRQARAALLRTAEGNRQTANRQRIVSPTYVPGQQVWLSSNNIPLQATSRKLAPRFIGPFPVERVINPTCVRLKLPTALKIHPSFHVSQLKPVRQSPLCPPSASPPPARLIDGAPAYTTSRVLDIRRRGRGYQYLVDWEGYGPEERSWIPRSFILDPSLIEDFLRANPDRRPVPPGGGRLRGGTVTVPPAGPASSHPPVDNGCASSVPSGSRLLRRTRTCTRR</sequence>
<dbReference type="FunFam" id="1.10.340.70:FF:000001">
    <property type="entry name" value="Retrovirus-related Pol polyprotein from transposon gypsy-like Protein"/>
    <property type="match status" value="1"/>
</dbReference>
<dbReference type="SMART" id="SM00298">
    <property type="entry name" value="CHROMO"/>
    <property type="match status" value="1"/>
</dbReference>
<keyword evidence="15" id="KW-0239">DNA-directed DNA polymerase</keyword>
<evidence type="ECO:0000256" key="13">
    <source>
        <dbReference type="ARBA" id="ARBA00022908"/>
    </source>
</evidence>
<dbReference type="PROSITE" id="PS50994">
    <property type="entry name" value="INTEGRASE"/>
    <property type="match status" value="1"/>
</dbReference>
<dbReference type="SUPFAM" id="SSF53098">
    <property type="entry name" value="Ribonuclease H-like"/>
    <property type="match status" value="1"/>
</dbReference>
<evidence type="ECO:0000259" key="21">
    <source>
        <dbReference type="PROSITE" id="PS50013"/>
    </source>
</evidence>
<dbReference type="GO" id="GO:0003677">
    <property type="term" value="F:DNA binding"/>
    <property type="evidence" value="ECO:0007669"/>
    <property type="project" value="UniProtKB-KW"/>
</dbReference>
<dbReference type="SUPFAM" id="SSF50630">
    <property type="entry name" value="Acid proteases"/>
    <property type="match status" value="1"/>
</dbReference>
<evidence type="ECO:0000256" key="12">
    <source>
        <dbReference type="ARBA" id="ARBA00022842"/>
    </source>
</evidence>
<dbReference type="Gene3D" id="3.10.10.10">
    <property type="entry name" value="HIV Type 1 Reverse Transcriptase, subunit A, domain 1"/>
    <property type="match status" value="1"/>
</dbReference>
<keyword evidence="5" id="KW-0808">Transferase</keyword>
<dbReference type="Gene3D" id="3.30.420.10">
    <property type="entry name" value="Ribonuclease H-like superfamily/Ribonuclease H"/>
    <property type="match status" value="1"/>
</dbReference>
<keyword evidence="11" id="KW-0378">Hydrolase</keyword>
<dbReference type="FunFam" id="3.30.70.270:FF:000020">
    <property type="entry name" value="Transposon Tf2-6 polyprotein-like Protein"/>
    <property type="match status" value="1"/>
</dbReference>
<dbReference type="InterPro" id="IPR021109">
    <property type="entry name" value="Peptidase_aspartic_dom_sf"/>
</dbReference>
<dbReference type="GO" id="GO:0006508">
    <property type="term" value="P:proteolysis"/>
    <property type="evidence" value="ECO:0007669"/>
    <property type="project" value="UniProtKB-KW"/>
</dbReference>
<keyword evidence="25" id="KW-1185">Reference proteome</keyword>
<feature type="domain" description="Chromo" evidence="21">
    <location>
        <begin position="1025"/>
        <end position="1083"/>
    </location>
</feature>
<evidence type="ECO:0000256" key="8">
    <source>
        <dbReference type="ARBA" id="ARBA00022723"/>
    </source>
</evidence>
<evidence type="ECO:0000256" key="18">
    <source>
        <dbReference type="ARBA" id="ARBA00023268"/>
    </source>
</evidence>